<dbReference type="Proteomes" id="UP001152523">
    <property type="component" value="Unassembled WGS sequence"/>
</dbReference>
<dbReference type="AlphaFoldDB" id="A0AAV0F1F0"/>
<dbReference type="EMBL" id="CAMAPF010000955">
    <property type="protein sequence ID" value="CAH9129313.1"/>
    <property type="molecule type" value="Genomic_DNA"/>
</dbReference>
<proteinExistence type="predicted"/>
<keyword evidence="2" id="KW-1185">Reference proteome</keyword>
<comment type="caution">
    <text evidence="1">The sequence shown here is derived from an EMBL/GenBank/DDBJ whole genome shotgun (WGS) entry which is preliminary data.</text>
</comment>
<evidence type="ECO:0000313" key="1">
    <source>
        <dbReference type="EMBL" id="CAH9129313.1"/>
    </source>
</evidence>
<sequence>MDFRPTHIYNRSGQLSRASRRDFTQTFSLGSLLLFFCSPRQEQPPLQKNSSVQEYIIFFNVNVDLTNFLRTQKKTHLTIMRTILNGIIFRYKINRGKQPMNEG</sequence>
<reference evidence="1" key="1">
    <citation type="submission" date="2022-07" db="EMBL/GenBank/DDBJ databases">
        <authorList>
            <person name="Macas J."/>
            <person name="Novak P."/>
            <person name="Neumann P."/>
        </authorList>
    </citation>
    <scope>NUCLEOTIDE SEQUENCE</scope>
</reference>
<name>A0AAV0F1F0_9ASTE</name>
<evidence type="ECO:0000313" key="2">
    <source>
        <dbReference type="Proteomes" id="UP001152523"/>
    </source>
</evidence>
<accession>A0AAV0F1F0</accession>
<protein>
    <submittedName>
        <fullName evidence="1">Uncharacterized protein</fullName>
    </submittedName>
</protein>
<organism evidence="1 2">
    <name type="scientific">Cuscuta epithymum</name>
    <dbReference type="NCBI Taxonomy" id="186058"/>
    <lineage>
        <taxon>Eukaryota</taxon>
        <taxon>Viridiplantae</taxon>
        <taxon>Streptophyta</taxon>
        <taxon>Embryophyta</taxon>
        <taxon>Tracheophyta</taxon>
        <taxon>Spermatophyta</taxon>
        <taxon>Magnoliopsida</taxon>
        <taxon>eudicotyledons</taxon>
        <taxon>Gunneridae</taxon>
        <taxon>Pentapetalae</taxon>
        <taxon>asterids</taxon>
        <taxon>lamiids</taxon>
        <taxon>Solanales</taxon>
        <taxon>Convolvulaceae</taxon>
        <taxon>Cuscuteae</taxon>
        <taxon>Cuscuta</taxon>
        <taxon>Cuscuta subgen. Cuscuta</taxon>
    </lineage>
</organism>
<gene>
    <name evidence="1" type="ORF">CEPIT_LOCUS29752</name>
</gene>